<evidence type="ECO:0000256" key="5">
    <source>
        <dbReference type="ARBA" id="ARBA00023014"/>
    </source>
</evidence>
<dbReference type="PROSITE" id="PS51296">
    <property type="entry name" value="RIESKE"/>
    <property type="match status" value="1"/>
</dbReference>
<evidence type="ECO:0000256" key="3">
    <source>
        <dbReference type="ARBA" id="ARBA00023002"/>
    </source>
</evidence>
<evidence type="ECO:0000313" key="7">
    <source>
        <dbReference type="EMBL" id="NEV90477.1"/>
    </source>
</evidence>
<protein>
    <submittedName>
        <fullName evidence="7">Rieske 2Fe-2S domain-containing protein</fullName>
    </submittedName>
</protein>
<evidence type="ECO:0000256" key="1">
    <source>
        <dbReference type="ARBA" id="ARBA00022714"/>
    </source>
</evidence>
<dbReference type="PANTHER" id="PTHR21266:SF60">
    <property type="entry name" value="3-KETOSTEROID-9-ALPHA-MONOOXYGENASE, OXYGENASE COMPONENT"/>
    <property type="match status" value="1"/>
</dbReference>
<dbReference type="Gene3D" id="2.102.10.10">
    <property type="entry name" value="Rieske [2Fe-2S] iron-sulphur domain"/>
    <property type="match status" value="1"/>
</dbReference>
<dbReference type="RefSeq" id="WP_161379060.1">
    <property type="nucleotide sequence ID" value="NZ_JAAIFS010000006.1"/>
</dbReference>
<dbReference type="GO" id="GO:0051537">
    <property type="term" value="F:2 iron, 2 sulfur cluster binding"/>
    <property type="evidence" value="ECO:0007669"/>
    <property type="project" value="UniProtKB-KW"/>
</dbReference>
<dbReference type="GO" id="GO:0004497">
    <property type="term" value="F:monooxygenase activity"/>
    <property type="evidence" value="ECO:0007669"/>
    <property type="project" value="UniProtKB-ARBA"/>
</dbReference>
<organism evidence="7">
    <name type="scientific">Streptomyces tendae</name>
    <dbReference type="NCBI Taxonomy" id="1932"/>
    <lineage>
        <taxon>Bacteria</taxon>
        <taxon>Bacillati</taxon>
        <taxon>Actinomycetota</taxon>
        <taxon>Actinomycetes</taxon>
        <taxon>Kitasatosporales</taxon>
        <taxon>Streptomycetaceae</taxon>
        <taxon>Streptomyces</taxon>
    </lineage>
</organism>
<feature type="domain" description="Rieske" evidence="6">
    <location>
        <begin position="24"/>
        <end position="119"/>
    </location>
</feature>
<proteinExistence type="predicted"/>
<dbReference type="Pfam" id="PF00355">
    <property type="entry name" value="Rieske"/>
    <property type="match status" value="1"/>
</dbReference>
<dbReference type="AlphaFoldDB" id="A0A6B3QU86"/>
<keyword evidence="2" id="KW-0479">Metal-binding</keyword>
<accession>A0A6B3QU86</accession>
<dbReference type="InterPro" id="IPR017941">
    <property type="entry name" value="Rieske_2Fe-2S"/>
</dbReference>
<keyword evidence="1" id="KW-0001">2Fe-2S</keyword>
<dbReference type="PANTHER" id="PTHR21266">
    <property type="entry name" value="IRON-SULFUR DOMAIN CONTAINING PROTEIN"/>
    <property type="match status" value="1"/>
</dbReference>
<sequence>MSPAPVRGRPPRDLEAPRDLARGWYVAERSTRVGRRPRPAVVAGTEVVVWRTGDGTAVVMDRFCPHQGAALELGRVVDGDLRCAFHHWRFDGEGTCVAAPSTRRLPRGTTARVHPSWEGLGYVWTWWGSAVPEYPPPDFPHLGPASPAHRRYRFAFDTNATARRVLENGFDLPHFPVVHGIAGDLRLTWDAEENKHTMGARITTDSIALPAPLDRRPGGLGRLCLHLRSTPSYQVLTFELDDRPVAHELLAVTPVARDRTTMHGWTVVPRSGGLLGSAPVFWAYRLQHWWGTRADLRIYRDAEDTDGSINTPDDEGVLRFRQFHRHWTGRGPR</sequence>
<keyword evidence="3" id="KW-0560">Oxidoreductase</keyword>
<name>A0A6B3QU86_STRTE</name>
<evidence type="ECO:0000256" key="2">
    <source>
        <dbReference type="ARBA" id="ARBA00022723"/>
    </source>
</evidence>
<keyword evidence="5" id="KW-0411">Iron-sulfur</keyword>
<reference evidence="7" key="1">
    <citation type="journal article" date="2020" name="Microorganisms">
        <title>Isolation, Genomic and Metabolomic Characterization of Streptomyces tendae VITAKN with Quorum Sensing Inhibitory Activity from Southern India.</title>
        <authorList>
            <person name="Ishaque N.M."/>
            <person name="Burgsdorf I."/>
            <person name="Limlingan Malit J.J."/>
            <person name="Saha S."/>
            <person name="Teta R."/>
            <person name="Ewe D."/>
            <person name="Kannabiran K."/>
            <person name="Hrouzek P."/>
            <person name="Steindler L."/>
            <person name="Costantino V."/>
            <person name="Saurav K."/>
        </authorList>
    </citation>
    <scope>NUCLEOTIDE SEQUENCE</scope>
    <source>
        <strain evidence="7">VITAKN</strain>
    </source>
</reference>
<dbReference type="SUPFAM" id="SSF55961">
    <property type="entry name" value="Bet v1-like"/>
    <property type="match status" value="1"/>
</dbReference>
<evidence type="ECO:0000256" key="4">
    <source>
        <dbReference type="ARBA" id="ARBA00023004"/>
    </source>
</evidence>
<comment type="caution">
    <text evidence="7">The sequence shown here is derived from an EMBL/GenBank/DDBJ whole genome shotgun (WGS) entry which is preliminary data.</text>
</comment>
<dbReference type="GO" id="GO:0046872">
    <property type="term" value="F:metal ion binding"/>
    <property type="evidence" value="ECO:0007669"/>
    <property type="project" value="UniProtKB-KW"/>
</dbReference>
<dbReference type="EMBL" id="JAAIFS010000006">
    <property type="protein sequence ID" value="NEV90477.1"/>
    <property type="molecule type" value="Genomic_DNA"/>
</dbReference>
<dbReference type="InterPro" id="IPR036922">
    <property type="entry name" value="Rieske_2Fe-2S_sf"/>
</dbReference>
<dbReference type="SUPFAM" id="SSF50022">
    <property type="entry name" value="ISP domain"/>
    <property type="match status" value="1"/>
</dbReference>
<dbReference type="Gene3D" id="3.90.380.10">
    <property type="entry name" value="Naphthalene 1,2-dioxygenase Alpha Subunit, Chain A, domain 1"/>
    <property type="match status" value="1"/>
</dbReference>
<keyword evidence="4" id="KW-0408">Iron</keyword>
<evidence type="ECO:0000259" key="6">
    <source>
        <dbReference type="PROSITE" id="PS51296"/>
    </source>
</evidence>
<dbReference type="GO" id="GO:0016705">
    <property type="term" value="F:oxidoreductase activity, acting on paired donors, with incorporation or reduction of molecular oxygen"/>
    <property type="evidence" value="ECO:0007669"/>
    <property type="project" value="UniProtKB-ARBA"/>
</dbReference>
<gene>
    <name evidence="7" type="ORF">GUR47_28015</name>
</gene>
<dbReference type="InterPro" id="IPR050584">
    <property type="entry name" value="Cholesterol_7-desaturase"/>
</dbReference>